<evidence type="ECO:0000259" key="1">
    <source>
        <dbReference type="PROSITE" id="PS51186"/>
    </source>
</evidence>
<dbReference type="GO" id="GO:0016747">
    <property type="term" value="F:acyltransferase activity, transferring groups other than amino-acyl groups"/>
    <property type="evidence" value="ECO:0007669"/>
    <property type="project" value="InterPro"/>
</dbReference>
<dbReference type="AlphaFoldDB" id="A0A2K2FA81"/>
<comment type="caution">
    <text evidence="2">The sequence shown here is derived from an EMBL/GenBank/DDBJ whole genome shotgun (WGS) entry which is preliminary data.</text>
</comment>
<gene>
    <name evidence="2" type="ORF">CDQ84_14110</name>
</gene>
<dbReference type="InterPro" id="IPR051531">
    <property type="entry name" value="N-acetyltransferase"/>
</dbReference>
<sequence length="172" mass="19824">MSRKIYTSNDILRLVEYKKCDDRVLYENWQDAETQKGYNFILEESFEEFSASETKQRFFAMIQLIETNEIIGSVGISPPESVPDLAIWIFKPFRQKGYGTSAFALATKYAIEVLKIDELHAGAYADNIGSQKMLHKCGYVPFPEGNVLEKHYLTGEDIIQLDFIYMGKRKII</sequence>
<proteinExistence type="predicted"/>
<dbReference type="Gene3D" id="3.40.630.30">
    <property type="match status" value="1"/>
</dbReference>
<dbReference type="Proteomes" id="UP000236151">
    <property type="component" value="Unassembled WGS sequence"/>
</dbReference>
<organism evidence="2 3">
    <name type="scientific">Clostridium thermosuccinogenes</name>
    <dbReference type="NCBI Taxonomy" id="84032"/>
    <lineage>
        <taxon>Bacteria</taxon>
        <taxon>Bacillati</taxon>
        <taxon>Bacillota</taxon>
        <taxon>Clostridia</taxon>
        <taxon>Eubacteriales</taxon>
        <taxon>Clostridiaceae</taxon>
        <taxon>Clostridium</taxon>
    </lineage>
</organism>
<dbReference type="Pfam" id="PF13302">
    <property type="entry name" value="Acetyltransf_3"/>
    <property type="match status" value="1"/>
</dbReference>
<dbReference type="RefSeq" id="WP_103082382.1">
    <property type="nucleotide sequence ID" value="NZ_CP021850.1"/>
</dbReference>
<evidence type="ECO:0000313" key="3">
    <source>
        <dbReference type="Proteomes" id="UP000236151"/>
    </source>
</evidence>
<dbReference type="PROSITE" id="PS51186">
    <property type="entry name" value="GNAT"/>
    <property type="match status" value="1"/>
</dbReference>
<reference evidence="2 3" key="1">
    <citation type="submission" date="2017-06" db="EMBL/GenBank/DDBJ databases">
        <title>Investigating the central metabolism of Clostridium thermosuccinogenes.</title>
        <authorList>
            <person name="Koendjbiharie J.G."/>
            <person name="van Kranenburg R."/>
        </authorList>
    </citation>
    <scope>NUCLEOTIDE SEQUENCE [LARGE SCALE GENOMIC DNA]</scope>
    <source>
        <strain evidence="2 3">DSM 5806</strain>
    </source>
</reference>
<name>A0A2K2FA81_9CLOT</name>
<dbReference type="InterPro" id="IPR016181">
    <property type="entry name" value="Acyl_CoA_acyltransferase"/>
</dbReference>
<dbReference type="EMBL" id="NIOJ01000042">
    <property type="protein sequence ID" value="PNT96956.1"/>
    <property type="molecule type" value="Genomic_DNA"/>
</dbReference>
<dbReference type="SUPFAM" id="SSF55729">
    <property type="entry name" value="Acyl-CoA N-acyltransferases (Nat)"/>
    <property type="match status" value="1"/>
</dbReference>
<dbReference type="OrthoDB" id="9798081at2"/>
<dbReference type="PANTHER" id="PTHR43792">
    <property type="entry name" value="GNAT FAMILY, PUTATIVE (AFU_ORTHOLOGUE AFUA_3G00765)-RELATED-RELATED"/>
    <property type="match status" value="1"/>
</dbReference>
<feature type="domain" description="N-acetyltransferase" evidence="1">
    <location>
        <begin position="12"/>
        <end position="171"/>
    </location>
</feature>
<dbReference type="InterPro" id="IPR000182">
    <property type="entry name" value="GNAT_dom"/>
</dbReference>
<dbReference type="KEGG" id="cthd:CDO33_17310"/>
<accession>A0A2K2FA81</accession>
<evidence type="ECO:0000313" key="2">
    <source>
        <dbReference type="EMBL" id="PNT96956.1"/>
    </source>
</evidence>
<keyword evidence="3" id="KW-1185">Reference proteome</keyword>
<protein>
    <recommendedName>
        <fullName evidence="1">N-acetyltransferase domain-containing protein</fullName>
    </recommendedName>
</protein>